<organism evidence="2">
    <name type="scientific">gut metagenome</name>
    <dbReference type="NCBI Taxonomy" id="749906"/>
    <lineage>
        <taxon>unclassified sequences</taxon>
        <taxon>metagenomes</taxon>
        <taxon>organismal metagenomes</taxon>
    </lineage>
</organism>
<accession>J9GMD6</accession>
<proteinExistence type="predicted"/>
<evidence type="ECO:0000313" key="2">
    <source>
        <dbReference type="EMBL" id="EJX09132.1"/>
    </source>
</evidence>
<dbReference type="AlphaFoldDB" id="J9GMD6"/>
<evidence type="ECO:0000256" key="1">
    <source>
        <dbReference type="SAM" id="MobiDB-lite"/>
    </source>
</evidence>
<comment type="caution">
    <text evidence="2">The sequence shown here is derived from an EMBL/GenBank/DDBJ whole genome shotgun (WGS) entry which is preliminary data.</text>
</comment>
<protein>
    <submittedName>
        <fullName evidence="2">Uncharacterized protein</fullName>
    </submittedName>
</protein>
<dbReference type="EMBL" id="AMCI01000455">
    <property type="protein sequence ID" value="EJX09132.1"/>
    <property type="molecule type" value="Genomic_DNA"/>
</dbReference>
<gene>
    <name evidence="2" type="ORF">EVA_02763</name>
</gene>
<reference evidence="2" key="1">
    <citation type="journal article" date="2012" name="PLoS ONE">
        <title>Gene sets for utilization of primary and secondary nutrition supplies in the distal gut of endangered iberian lynx.</title>
        <authorList>
            <person name="Alcaide M."/>
            <person name="Messina E."/>
            <person name="Richter M."/>
            <person name="Bargiela R."/>
            <person name="Peplies J."/>
            <person name="Huws S.A."/>
            <person name="Newbold C.J."/>
            <person name="Golyshin P.N."/>
            <person name="Simon M.A."/>
            <person name="Lopez G."/>
            <person name="Yakimov M.M."/>
            <person name="Ferrer M."/>
        </authorList>
    </citation>
    <scope>NUCLEOTIDE SEQUENCE</scope>
</reference>
<dbReference type="PROSITE" id="PS51257">
    <property type="entry name" value="PROKAR_LIPOPROTEIN"/>
    <property type="match status" value="1"/>
</dbReference>
<name>J9GMD6_9ZZZZ</name>
<feature type="compositionally biased region" description="Polar residues" evidence="1">
    <location>
        <begin position="81"/>
        <end position="93"/>
    </location>
</feature>
<sequence length="93" mass="10476">MNANFPREFCPGGFLFAGCIRQIEHFRHIFRHNNLKIRMSGGFQKTTTGTATAGRTIFMRLFTKKTLRKSAGQFERPATGSPINQNGIGQFIP</sequence>
<feature type="region of interest" description="Disordered" evidence="1">
    <location>
        <begin position="72"/>
        <end position="93"/>
    </location>
</feature>